<reference evidence="3" key="1">
    <citation type="journal article" date="2020" name="Nat. Commun.">
        <title>Genome assembly of wild tea tree DASZ reveals pedigree and selection history of tea varieties.</title>
        <authorList>
            <person name="Zhang W."/>
            <person name="Zhang Y."/>
            <person name="Qiu H."/>
            <person name="Guo Y."/>
            <person name="Wan H."/>
            <person name="Zhang X."/>
            <person name="Scossa F."/>
            <person name="Alseekh S."/>
            <person name="Zhang Q."/>
            <person name="Wang P."/>
            <person name="Xu L."/>
            <person name="Schmidt M.H."/>
            <person name="Jia X."/>
            <person name="Li D."/>
            <person name="Zhu A."/>
            <person name="Guo F."/>
            <person name="Chen W."/>
            <person name="Ni D."/>
            <person name="Usadel B."/>
            <person name="Fernie A.R."/>
            <person name="Wen W."/>
        </authorList>
    </citation>
    <scope>NUCLEOTIDE SEQUENCE [LARGE SCALE GENOMIC DNA]</scope>
    <source>
        <strain evidence="3">cv. G240</strain>
    </source>
</reference>
<keyword evidence="3" id="KW-1185">Reference proteome</keyword>
<dbReference type="AlphaFoldDB" id="A0A7J7I5F9"/>
<evidence type="ECO:0000256" key="1">
    <source>
        <dbReference type="SAM" id="MobiDB-lite"/>
    </source>
</evidence>
<feature type="region of interest" description="Disordered" evidence="1">
    <location>
        <begin position="1"/>
        <end position="22"/>
    </location>
</feature>
<dbReference type="EMBL" id="JACBKZ010000001">
    <property type="protein sequence ID" value="KAF5959644.1"/>
    <property type="molecule type" value="Genomic_DNA"/>
</dbReference>
<name>A0A7J7I5F9_CAMSI</name>
<dbReference type="Proteomes" id="UP000593564">
    <property type="component" value="Unassembled WGS sequence"/>
</dbReference>
<proteinExistence type="predicted"/>
<feature type="compositionally biased region" description="Polar residues" evidence="1">
    <location>
        <begin position="115"/>
        <end position="126"/>
    </location>
</feature>
<feature type="compositionally biased region" description="Basic and acidic residues" evidence="1">
    <location>
        <begin position="127"/>
        <end position="136"/>
    </location>
</feature>
<gene>
    <name evidence="2" type="ORF">HYC85_000853</name>
</gene>
<feature type="region of interest" description="Disordered" evidence="1">
    <location>
        <begin position="107"/>
        <end position="136"/>
    </location>
</feature>
<evidence type="ECO:0000313" key="2">
    <source>
        <dbReference type="EMBL" id="KAF5959644.1"/>
    </source>
</evidence>
<feature type="compositionally biased region" description="Basic and acidic residues" evidence="1">
    <location>
        <begin position="1"/>
        <end position="19"/>
    </location>
</feature>
<protein>
    <submittedName>
        <fullName evidence="2">Uncharacterized protein</fullName>
    </submittedName>
</protein>
<organism evidence="2 3">
    <name type="scientific">Camellia sinensis</name>
    <name type="common">Tea plant</name>
    <name type="synonym">Thea sinensis</name>
    <dbReference type="NCBI Taxonomy" id="4442"/>
    <lineage>
        <taxon>Eukaryota</taxon>
        <taxon>Viridiplantae</taxon>
        <taxon>Streptophyta</taxon>
        <taxon>Embryophyta</taxon>
        <taxon>Tracheophyta</taxon>
        <taxon>Spermatophyta</taxon>
        <taxon>Magnoliopsida</taxon>
        <taxon>eudicotyledons</taxon>
        <taxon>Gunneridae</taxon>
        <taxon>Pentapetalae</taxon>
        <taxon>asterids</taxon>
        <taxon>Ericales</taxon>
        <taxon>Theaceae</taxon>
        <taxon>Camellia</taxon>
    </lineage>
</organism>
<sequence length="136" mass="15646">MGNAGRRDHDVDQSREALRRRALPRRTQALRFRLLRESIHRHLPLQQPRTRRRHPTPQLGIHPLFAVLWHHLLMVEMAKMIIHEDLPATVAAGVVICLIKIIQTETKTETKTETGNGSNACPSNFSFREDQLLPPN</sequence>
<comment type="caution">
    <text evidence="2">The sequence shown here is derived from an EMBL/GenBank/DDBJ whole genome shotgun (WGS) entry which is preliminary data.</text>
</comment>
<accession>A0A7J7I5F9</accession>
<evidence type="ECO:0000313" key="3">
    <source>
        <dbReference type="Proteomes" id="UP000593564"/>
    </source>
</evidence>
<reference evidence="2 3" key="2">
    <citation type="submission" date="2020-07" db="EMBL/GenBank/DDBJ databases">
        <title>Genome assembly of wild tea tree DASZ reveals pedigree and selection history of tea varieties.</title>
        <authorList>
            <person name="Zhang W."/>
        </authorList>
    </citation>
    <scope>NUCLEOTIDE SEQUENCE [LARGE SCALE GENOMIC DNA]</scope>
    <source>
        <strain evidence="3">cv. G240</strain>
        <tissue evidence="2">Leaf</tissue>
    </source>
</reference>